<dbReference type="STRING" id="1470563.SAMN05444000_104214"/>
<organism evidence="2 3">
    <name type="scientific">Shimia gijangensis</name>
    <dbReference type="NCBI Taxonomy" id="1470563"/>
    <lineage>
        <taxon>Bacteria</taxon>
        <taxon>Pseudomonadati</taxon>
        <taxon>Pseudomonadota</taxon>
        <taxon>Alphaproteobacteria</taxon>
        <taxon>Rhodobacterales</taxon>
        <taxon>Roseobacteraceae</taxon>
    </lineage>
</organism>
<keyword evidence="3" id="KW-1185">Reference proteome</keyword>
<evidence type="ECO:0000313" key="3">
    <source>
        <dbReference type="Proteomes" id="UP000183982"/>
    </source>
</evidence>
<dbReference type="InterPro" id="IPR006311">
    <property type="entry name" value="TAT_signal"/>
</dbReference>
<feature type="chain" id="PRO_5009917561" description="Cupredoxin-like domain-containing protein" evidence="1">
    <location>
        <begin position="28"/>
        <end position="125"/>
    </location>
</feature>
<keyword evidence="1" id="KW-0732">Signal</keyword>
<gene>
    <name evidence="2" type="ORF">SAMN05444000_104214</name>
</gene>
<evidence type="ECO:0000313" key="2">
    <source>
        <dbReference type="EMBL" id="SHJ03223.1"/>
    </source>
</evidence>
<accession>A0A1M6FZT4</accession>
<dbReference type="AlphaFoldDB" id="A0A1M6FZT4"/>
<sequence>MNTHNQTRLTRRGLLVGLMLLPAAGMAHEGHGASRIKAEAKVLAIKGQTMSLRIELVNLGSNSVQLQGLGTELAQDVLLANPVSVPGYDAASLKVDLQFTKAIPGVFTIYLDFGEHGRGPVVVMP</sequence>
<protein>
    <recommendedName>
        <fullName evidence="4">Cupredoxin-like domain-containing protein</fullName>
    </recommendedName>
</protein>
<evidence type="ECO:0000256" key="1">
    <source>
        <dbReference type="SAM" id="SignalP"/>
    </source>
</evidence>
<dbReference type="EMBL" id="FQZQ01000004">
    <property type="protein sequence ID" value="SHJ03223.1"/>
    <property type="molecule type" value="Genomic_DNA"/>
</dbReference>
<dbReference type="PROSITE" id="PS51318">
    <property type="entry name" value="TAT"/>
    <property type="match status" value="1"/>
</dbReference>
<name>A0A1M6FZT4_9RHOB</name>
<dbReference type="Proteomes" id="UP000183982">
    <property type="component" value="Unassembled WGS sequence"/>
</dbReference>
<reference evidence="3" key="1">
    <citation type="submission" date="2016-11" db="EMBL/GenBank/DDBJ databases">
        <authorList>
            <person name="Varghese N."/>
            <person name="Submissions S."/>
        </authorList>
    </citation>
    <scope>NUCLEOTIDE SEQUENCE [LARGE SCALE GENOMIC DNA]</scope>
    <source>
        <strain evidence="3">DSM 100564</strain>
    </source>
</reference>
<evidence type="ECO:0008006" key="4">
    <source>
        <dbReference type="Google" id="ProtNLM"/>
    </source>
</evidence>
<feature type="signal peptide" evidence="1">
    <location>
        <begin position="1"/>
        <end position="27"/>
    </location>
</feature>
<proteinExistence type="predicted"/>